<evidence type="ECO:0000256" key="1">
    <source>
        <dbReference type="ARBA" id="ARBA00022679"/>
    </source>
</evidence>
<accession>A0A1T5GZ49</accession>
<sequence>MTRLTIGIDGFNLAMPRGTGVATYGLGLAEAVAALGHATLGVFGIDVGDRADSRELLFYDRIGKERAPETRKQHRRRLRRETFRSFLPAHAYEVPISDAVEKQAFAGRLPRFDRLVSSPALFDIADRRLRRAGTFLTLRMPNPPAIMHWTYPVPVRLEGARNVYTLHDLVPLKLPYTTLDDKQRYRRLIELCVTEGDHICTVSESSRADILALFPDAAPDKVTNSYQTAPVPAELLARDPAEDAGVVEGLFGLKRRGYFLFFGALDPKKNLARIIEAYLTSRSETPLVIVGARHWGTEQEARIFGDQKKGVSLYGEAAAKGLVQLDYLPREMLLRLVRGAKAVMFPSLYEGFGLPALEAIRLGTPVISSTISSLPEVVGEAGLLVDPYDAGAIAQAMRALDEDPALAARLSAAAPAQAAKFSDEAYRARLAAMYERVLSS</sequence>
<organism evidence="3 4">
    <name type="scientific">Rhizorhabdus histidinilytica</name>
    <dbReference type="NCBI Taxonomy" id="439228"/>
    <lineage>
        <taxon>Bacteria</taxon>
        <taxon>Pseudomonadati</taxon>
        <taxon>Pseudomonadota</taxon>
        <taxon>Alphaproteobacteria</taxon>
        <taxon>Sphingomonadales</taxon>
        <taxon>Sphingomonadaceae</taxon>
        <taxon>Rhizorhabdus</taxon>
    </lineage>
</organism>
<dbReference type="Proteomes" id="UP000189818">
    <property type="component" value="Unassembled WGS sequence"/>
</dbReference>
<dbReference type="STRING" id="439228.SAMN06295920_1254"/>
<gene>
    <name evidence="3" type="ORF">SAMN06295920_1254</name>
</gene>
<protein>
    <submittedName>
        <fullName evidence="3">Glycosyltransferase involved in cell wall bisynthesis</fullName>
    </submittedName>
</protein>
<keyword evidence="1 3" id="KW-0808">Transferase</keyword>
<dbReference type="GO" id="GO:0009103">
    <property type="term" value="P:lipopolysaccharide biosynthetic process"/>
    <property type="evidence" value="ECO:0007669"/>
    <property type="project" value="TreeGrafter"/>
</dbReference>
<dbReference type="GO" id="GO:0016757">
    <property type="term" value="F:glycosyltransferase activity"/>
    <property type="evidence" value="ECO:0007669"/>
    <property type="project" value="InterPro"/>
</dbReference>
<dbReference type="PANTHER" id="PTHR46401">
    <property type="entry name" value="GLYCOSYLTRANSFERASE WBBK-RELATED"/>
    <property type="match status" value="1"/>
</dbReference>
<dbReference type="PANTHER" id="PTHR46401:SF2">
    <property type="entry name" value="GLYCOSYLTRANSFERASE WBBK-RELATED"/>
    <property type="match status" value="1"/>
</dbReference>
<evidence type="ECO:0000313" key="3">
    <source>
        <dbReference type="EMBL" id="SKC13686.1"/>
    </source>
</evidence>
<dbReference type="Gene3D" id="3.40.50.2000">
    <property type="entry name" value="Glycogen Phosphorylase B"/>
    <property type="match status" value="2"/>
</dbReference>
<dbReference type="CDD" id="cd03809">
    <property type="entry name" value="GT4_MtfB-like"/>
    <property type="match status" value="1"/>
</dbReference>
<name>A0A1T5GZ49_9SPHN</name>
<feature type="domain" description="Glycosyl transferase family 1" evidence="2">
    <location>
        <begin position="256"/>
        <end position="415"/>
    </location>
</feature>
<dbReference type="Pfam" id="PF00534">
    <property type="entry name" value="Glycos_transf_1"/>
    <property type="match status" value="1"/>
</dbReference>
<evidence type="ECO:0000313" key="4">
    <source>
        <dbReference type="Proteomes" id="UP000189818"/>
    </source>
</evidence>
<dbReference type="SUPFAM" id="SSF53756">
    <property type="entry name" value="UDP-Glycosyltransferase/glycogen phosphorylase"/>
    <property type="match status" value="1"/>
</dbReference>
<proteinExistence type="predicted"/>
<keyword evidence="4" id="KW-1185">Reference proteome</keyword>
<dbReference type="AlphaFoldDB" id="A0A1T5GZ49"/>
<evidence type="ECO:0000259" key="2">
    <source>
        <dbReference type="Pfam" id="PF00534"/>
    </source>
</evidence>
<dbReference type="OrthoDB" id="9801609at2"/>
<dbReference type="RefSeq" id="WP_079651090.1">
    <property type="nucleotide sequence ID" value="NZ_FUYM01000025.1"/>
</dbReference>
<reference evidence="4" key="1">
    <citation type="submission" date="2017-02" db="EMBL/GenBank/DDBJ databases">
        <authorList>
            <person name="Varghese N."/>
            <person name="Submissions S."/>
        </authorList>
    </citation>
    <scope>NUCLEOTIDE SEQUENCE [LARGE SCALE GENOMIC DNA]</scope>
    <source>
        <strain evidence="4">UM2</strain>
    </source>
</reference>
<dbReference type="EMBL" id="FUYM01000025">
    <property type="protein sequence ID" value="SKC13686.1"/>
    <property type="molecule type" value="Genomic_DNA"/>
</dbReference>
<dbReference type="InterPro" id="IPR001296">
    <property type="entry name" value="Glyco_trans_1"/>
</dbReference>